<evidence type="ECO:0000256" key="8">
    <source>
        <dbReference type="ARBA" id="ARBA00023157"/>
    </source>
</evidence>
<protein>
    <submittedName>
        <fullName evidence="15">Non-specific lipid-transfer At2g13820</fullName>
    </submittedName>
</protein>
<keyword evidence="12" id="KW-1133">Transmembrane helix</keyword>
<accession>A0A8S0T8L2</accession>
<evidence type="ECO:0000256" key="6">
    <source>
        <dbReference type="ARBA" id="ARBA00022729"/>
    </source>
</evidence>
<feature type="domain" description="Bifunctional inhibitor/plant lipid transfer protein/seed storage helical" evidence="14">
    <location>
        <begin position="30"/>
        <end position="107"/>
    </location>
</feature>
<dbReference type="OrthoDB" id="911994at2759"/>
<evidence type="ECO:0000256" key="9">
    <source>
        <dbReference type="ARBA" id="ARBA00023180"/>
    </source>
</evidence>
<comment type="subcellular location">
    <subcellularLocation>
        <location evidence="1">Cell membrane</location>
        <topology evidence="1">Lipid-anchor</topology>
        <topology evidence="1">GPI-anchor</topology>
    </subcellularLocation>
</comment>
<dbReference type="GO" id="GO:0008289">
    <property type="term" value="F:lipid binding"/>
    <property type="evidence" value="ECO:0007669"/>
    <property type="project" value="UniProtKB-KW"/>
</dbReference>
<sequence length="166" mass="16849">MAPKAINVSAILVIVLIILSANAAMAQSDCTNVLISMASCLNYVTGSSNTPSPSCCSALGNVVQTQPRCLCTIVNGGGGSLGVNINRTQALALPGACKVETPPISRCNESSPPESGDGSDDSPTNPSVTGSKTDAASNGSISKICPQLVAFFLFVIALHSLTFIGY</sequence>
<dbReference type="InterPro" id="IPR036312">
    <property type="entry name" value="Bifun_inhib/LTP/seed_sf"/>
</dbReference>
<dbReference type="PANTHER" id="PTHR33044">
    <property type="entry name" value="BIFUNCTIONAL INHIBITOR/LIPID-TRANSFER PROTEIN/SEED STORAGE 2S ALBUMIN SUPERFAMILY PROTEIN-RELATED"/>
    <property type="match status" value="1"/>
</dbReference>
<reference evidence="15 16" key="1">
    <citation type="submission" date="2019-12" db="EMBL/GenBank/DDBJ databases">
        <authorList>
            <person name="Alioto T."/>
            <person name="Alioto T."/>
            <person name="Gomez Garrido J."/>
        </authorList>
    </citation>
    <scope>NUCLEOTIDE SEQUENCE [LARGE SCALE GENOMIC DNA]</scope>
</reference>
<keyword evidence="12" id="KW-0472">Membrane</keyword>
<keyword evidence="8" id="KW-1015">Disulfide bond</keyword>
<comment type="similarity">
    <text evidence="2">Belongs to the plant LTP family.</text>
</comment>
<evidence type="ECO:0000256" key="3">
    <source>
        <dbReference type="ARBA" id="ARBA00022448"/>
    </source>
</evidence>
<dbReference type="GO" id="GO:0006869">
    <property type="term" value="P:lipid transport"/>
    <property type="evidence" value="ECO:0007669"/>
    <property type="project" value="InterPro"/>
</dbReference>
<dbReference type="EMBL" id="CACTIH010005750">
    <property type="protein sequence ID" value="CAA3001305.1"/>
    <property type="molecule type" value="Genomic_DNA"/>
</dbReference>
<keyword evidence="6 13" id="KW-0732">Signal</keyword>
<evidence type="ECO:0000256" key="4">
    <source>
        <dbReference type="ARBA" id="ARBA00022475"/>
    </source>
</evidence>
<evidence type="ECO:0000256" key="12">
    <source>
        <dbReference type="SAM" id="Phobius"/>
    </source>
</evidence>
<dbReference type="SUPFAM" id="SSF47699">
    <property type="entry name" value="Bifunctional inhibitor/lipid-transfer protein/seed storage 2S albumin"/>
    <property type="match status" value="1"/>
</dbReference>
<organism evidence="15 16">
    <name type="scientific">Olea europaea subsp. europaea</name>
    <dbReference type="NCBI Taxonomy" id="158383"/>
    <lineage>
        <taxon>Eukaryota</taxon>
        <taxon>Viridiplantae</taxon>
        <taxon>Streptophyta</taxon>
        <taxon>Embryophyta</taxon>
        <taxon>Tracheophyta</taxon>
        <taxon>Spermatophyta</taxon>
        <taxon>Magnoliopsida</taxon>
        <taxon>eudicotyledons</taxon>
        <taxon>Gunneridae</taxon>
        <taxon>Pentapetalae</taxon>
        <taxon>asterids</taxon>
        <taxon>lamiids</taxon>
        <taxon>Lamiales</taxon>
        <taxon>Oleaceae</taxon>
        <taxon>Oleeae</taxon>
        <taxon>Olea</taxon>
    </lineage>
</organism>
<evidence type="ECO:0000256" key="7">
    <source>
        <dbReference type="ARBA" id="ARBA00023121"/>
    </source>
</evidence>
<keyword evidence="10" id="KW-0449">Lipoprotein</keyword>
<dbReference type="InterPro" id="IPR043325">
    <property type="entry name" value="LTSS"/>
</dbReference>
<evidence type="ECO:0000313" key="15">
    <source>
        <dbReference type="EMBL" id="CAA3001305.1"/>
    </source>
</evidence>
<evidence type="ECO:0000313" key="16">
    <source>
        <dbReference type="Proteomes" id="UP000594638"/>
    </source>
</evidence>
<keyword evidence="4" id="KW-1003">Cell membrane</keyword>
<dbReference type="CDD" id="cd00010">
    <property type="entry name" value="AAI_LTSS"/>
    <property type="match status" value="1"/>
</dbReference>
<keyword evidence="7" id="KW-0446">Lipid-binding</keyword>
<dbReference type="GO" id="GO:0098552">
    <property type="term" value="C:side of membrane"/>
    <property type="evidence" value="ECO:0007669"/>
    <property type="project" value="UniProtKB-KW"/>
</dbReference>
<dbReference type="InterPro" id="IPR016140">
    <property type="entry name" value="Bifunc_inhib/LTP/seed_store"/>
</dbReference>
<dbReference type="PRINTS" id="PR00382">
    <property type="entry name" value="LIPIDTRNSFER"/>
</dbReference>
<keyword evidence="16" id="KW-1185">Reference proteome</keyword>
<keyword evidence="5" id="KW-0336">GPI-anchor</keyword>
<evidence type="ECO:0000256" key="2">
    <source>
        <dbReference type="ARBA" id="ARBA00009748"/>
    </source>
</evidence>
<feature type="compositionally biased region" description="Polar residues" evidence="11">
    <location>
        <begin position="124"/>
        <end position="138"/>
    </location>
</feature>
<comment type="caution">
    <text evidence="15">The sequence shown here is derived from an EMBL/GenBank/DDBJ whole genome shotgun (WGS) entry which is preliminary data.</text>
</comment>
<dbReference type="Gene3D" id="1.10.110.10">
    <property type="entry name" value="Plant lipid-transfer and hydrophobic proteins"/>
    <property type="match status" value="1"/>
</dbReference>
<keyword evidence="12" id="KW-0812">Transmembrane</keyword>
<dbReference type="FunFam" id="1.10.110.10:FF:000001">
    <property type="entry name" value="Bifunctional inhibitor/lipid-transfer protein/seed storage 2S albumin superfamily protein"/>
    <property type="match status" value="1"/>
</dbReference>
<dbReference type="GO" id="GO:0005886">
    <property type="term" value="C:plasma membrane"/>
    <property type="evidence" value="ECO:0007669"/>
    <property type="project" value="UniProtKB-SubCell"/>
</dbReference>
<dbReference type="InterPro" id="IPR000528">
    <property type="entry name" value="Plant_nsLTP"/>
</dbReference>
<dbReference type="Proteomes" id="UP000594638">
    <property type="component" value="Unassembled WGS sequence"/>
</dbReference>
<dbReference type="Gramene" id="OE9A053715T1">
    <property type="protein sequence ID" value="OE9A053715C1"/>
    <property type="gene ID" value="OE9A053715"/>
</dbReference>
<feature type="region of interest" description="Disordered" evidence="11">
    <location>
        <begin position="103"/>
        <end position="138"/>
    </location>
</feature>
<keyword evidence="9" id="KW-0325">Glycoprotein</keyword>
<gene>
    <name evidence="15" type="ORF">OLEA9_A053715</name>
</gene>
<evidence type="ECO:0000256" key="1">
    <source>
        <dbReference type="ARBA" id="ARBA00004609"/>
    </source>
</evidence>
<name>A0A8S0T8L2_OLEEU</name>
<dbReference type="AlphaFoldDB" id="A0A8S0T8L2"/>
<evidence type="ECO:0000256" key="13">
    <source>
        <dbReference type="SAM" id="SignalP"/>
    </source>
</evidence>
<feature type="signal peptide" evidence="13">
    <location>
        <begin position="1"/>
        <end position="26"/>
    </location>
</feature>
<evidence type="ECO:0000256" key="5">
    <source>
        <dbReference type="ARBA" id="ARBA00022622"/>
    </source>
</evidence>
<keyword evidence="3" id="KW-0813">Transport</keyword>
<proteinExistence type="inferred from homology"/>
<evidence type="ECO:0000259" key="14">
    <source>
        <dbReference type="SMART" id="SM00499"/>
    </source>
</evidence>
<evidence type="ECO:0000256" key="11">
    <source>
        <dbReference type="SAM" id="MobiDB-lite"/>
    </source>
</evidence>
<evidence type="ECO:0000256" key="10">
    <source>
        <dbReference type="ARBA" id="ARBA00023288"/>
    </source>
</evidence>
<dbReference type="Pfam" id="PF14368">
    <property type="entry name" value="LTP_2"/>
    <property type="match status" value="1"/>
</dbReference>
<dbReference type="SMART" id="SM00499">
    <property type="entry name" value="AAI"/>
    <property type="match status" value="1"/>
</dbReference>
<feature type="chain" id="PRO_5035755951" evidence="13">
    <location>
        <begin position="27"/>
        <end position="166"/>
    </location>
</feature>
<feature type="transmembrane region" description="Helical" evidence="12">
    <location>
        <begin position="148"/>
        <end position="165"/>
    </location>
</feature>